<dbReference type="GO" id="GO:0046872">
    <property type="term" value="F:metal ion binding"/>
    <property type="evidence" value="ECO:0007669"/>
    <property type="project" value="UniProtKB-KW"/>
</dbReference>
<dbReference type="InterPro" id="IPR047115">
    <property type="entry name" value="ARSB"/>
</dbReference>
<feature type="domain" description="Sulfatase N-terminal" evidence="9">
    <location>
        <begin position="52"/>
        <end position="318"/>
    </location>
</feature>
<dbReference type="InterPro" id="IPR024607">
    <property type="entry name" value="Sulfatase_CS"/>
</dbReference>
<keyword evidence="8" id="KW-0732">Signal</keyword>
<evidence type="ECO:0000256" key="8">
    <source>
        <dbReference type="SAM" id="SignalP"/>
    </source>
</evidence>
<dbReference type="CDD" id="cd16029">
    <property type="entry name" value="4-S"/>
    <property type="match status" value="1"/>
</dbReference>
<keyword evidence="4" id="KW-0378">Hydrolase</keyword>
<feature type="region of interest" description="Disordered" evidence="7">
    <location>
        <begin position="339"/>
        <end position="543"/>
    </location>
</feature>
<comment type="similarity">
    <text evidence="2">Belongs to the sulfatase family.</text>
</comment>
<reference evidence="10" key="3">
    <citation type="submission" date="2025-09" db="UniProtKB">
        <authorList>
            <consortium name="Ensembl"/>
        </authorList>
    </citation>
    <scope>IDENTIFICATION</scope>
</reference>
<dbReference type="PROSITE" id="PS00149">
    <property type="entry name" value="SULFATASE_2"/>
    <property type="match status" value="1"/>
</dbReference>
<feature type="compositionally biased region" description="Basic residues" evidence="7">
    <location>
        <begin position="378"/>
        <end position="392"/>
    </location>
</feature>
<dbReference type="PANTHER" id="PTHR10342:SF68">
    <property type="entry name" value="ARYLSULFATASE I"/>
    <property type="match status" value="1"/>
</dbReference>
<organism evidence="10 11">
    <name type="scientific">Amphiprion ocellaris</name>
    <name type="common">Clown anemonefish</name>
    <dbReference type="NCBI Taxonomy" id="80972"/>
    <lineage>
        <taxon>Eukaryota</taxon>
        <taxon>Metazoa</taxon>
        <taxon>Chordata</taxon>
        <taxon>Craniata</taxon>
        <taxon>Vertebrata</taxon>
        <taxon>Euteleostomi</taxon>
        <taxon>Actinopterygii</taxon>
        <taxon>Neopterygii</taxon>
        <taxon>Teleostei</taxon>
        <taxon>Neoteleostei</taxon>
        <taxon>Acanthomorphata</taxon>
        <taxon>Ovalentaria</taxon>
        <taxon>Pomacentridae</taxon>
        <taxon>Amphiprion</taxon>
    </lineage>
</organism>
<evidence type="ECO:0000259" key="9">
    <source>
        <dbReference type="Pfam" id="PF00884"/>
    </source>
</evidence>
<dbReference type="Proteomes" id="UP001501940">
    <property type="component" value="Chromosome 10"/>
</dbReference>
<evidence type="ECO:0000256" key="3">
    <source>
        <dbReference type="ARBA" id="ARBA00022723"/>
    </source>
</evidence>
<evidence type="ECO:0000256" key="6">
    <source>
        <dbReference type="ARBA" id="ARBA00023180"/>
    </source>
</evidence>
<dbReference type="AlphaFoldDB" id="A0AAQ6AQ36"/>
<keyword evidence="3" id="KW-0479">Metal-binding</keyword>
<dbReference type="PROSITE" id="PS00523">
    <property type="entry name" value="SULFATASE_1"/>
    <property type="match status" value="1"/>
</dbReference>
<feature type="compositionally biased region" description="Basic residues" evidence="7">
    <location>
        <begin position="507"/>
        <end position="520"/>
    </location>
</feature>
<dbReference type="GeneTree" id="ENSGT00940000166125"/>
<evidence type="ECO:0000256" key="7">
    <source>
        <dbReference type="SAM" id="MobiDB-lite"/>
    </source>
</evidence>
<proteinExistence type="inferred from homology"/>
<dbReference type="Pfam" id="PF00884">
    <property type="entry name" value="Sulfatase"/>
    <property type="match status" value="1"/>
</dbReference>
<feature type="chain" id="PRO_5043557499" description="Sulfatase N-terminal domain-containing protein" evidence="8">
    <location>
        <begin position="24"/>
        <end position="721"/>
    </location>
</feature>
<evidence type="ECO:0000256" key="2">
    <source>
        <dbReference type="ARBA" id="ARBA00008779"/>
    </source>
</evidence>
<dbReference type="Ensembl" id="ENSAOCT00000065931.1">
    <property type="protein sequence ID" value="ENSAOCP00000078931.1"/>
    <property type="gene ID" value="ENSAOCG00000030679.1"/>
</dbReference>
<feature type="signal peptide" evidence="8">
    <location>
        <begin position="1"/>
        <end position="23"/>
    </location>
</feature>
<dbReference type="PANTHER" id="PTHR10342">
    <property type="entry name" value="ARYLSULFATASE"/>
    <property type="match status" value="1"/>
</dbReference>
<keyword evidence="6" id="KW-0325">Glycoprotein</keyword>
<feature type="compositionally biased region" description="Low complexity" evidence="7">
    <location>
        <begin position="463"/>
        <end position="483"/>
    </location>
</feature>
<protein>
    <recommendedName>
        <fullName evidence="9">Sulfatase N-terminal domain-containing protein</fullName>
    </recommendedName>
</protein>
<feature type="compositionally biased region" description="Basic residues" evidence="7">
    <location>
        <begin position="400"/>
        <end position="448"/>
    </location>
</feature>
<keyword evidence="11" id="KW-1185">Reference proteome</keyword>
<dbReference type="InterPro" id="IPR000917">
    <property type="entry name" value="Sulfatase_N"/>
</dbReference>
<evidence type="ECO:0000256" key="4">
    <source>
        <dbReference type="ARBA" id="ARBA00022801"/>
    </source>
</evidence>
<evidence type="ECO:0000256" key="1">
    <source>
        <dbReference type="ARBA" id="ARBA00001913"/>
    </source>
</evidence>
<evidence type="ECO:0000313" key="11">
    <source>
        <dbReference type="Proteomes" id="UP001501940"/>
    </source>
</evidence>
<dbReference type="Gene3D" id="3.40.720.10">
    <property type="entry name" value="Alkaline Phosphatase, subunit A"/>
    <property type="match status" value="1"/>
</dbReference>
<dbReference type="GO" id="GO:0008484">
    <property type="term" value="F:sulfuric ester hydrolase activity"/>
    <property type="evidence" value="ECO:0007669"/>
    <property type="project" value="InterPro"/>
</dbReference>
<feature type="compositionally biased region" description="Polar residues" evidence="7">
    <location>
        <begin position="521"/>
        <end position="543"/>
    </location>
</feature>
<reference evidence="10 11" key="1">
    <citation type="submission" date="2022-01" db="EMBL/GenBank/DDBJ databases">
        <title>A chromosome-scale genome assembly of the false clownfish, Amphiprion ocellaris.</title>
        <authorList>
            <person name="Ryu T."/>
        </authorList>
    </citation>
    <scope>NUCLEOTIDE SEQUENCE [LARGE SCALE GENOMIC DNA]</scope>
</reference>
<feature type="compositionally biased region" description="Basic and acidic residues" evidence="7">
    <location>
        <begin position="339"/>
        <end position="353"/>
    </location>
</feature>
<reference evidence="10" key="2">
    <citation type="submission" date="2025-08" db="UniProtKB">
        <authorList>
            <consortium name="Ensembl"/>
        </authorList>
    </citation>
    <scope>IDENTIFICATION</scope>
</reference>
<keyword evidence="5" id="KW-0106">Calcium</keyword>
<evidence type="ECO:0000313" key="10">
    <source>
        <dbReference type="Ensembl" id="ENSAOCP00000078931.1"/>
    </source>
</evidence>
<dbReference type="InterPro" id="IPR017850">
    <property type="entry name" value="Alkaline_phosphatase_core_sf"/>
</dbReference>
<name>A0AAQ6AQ36_AMPOC</name>
<sequence>MQAAAAAALTVLSVFLSLDGLLAHRSEPNQIQQQNDRNAQNEEVEQNKKNQPHIIFILIDDQGFNDIGYHNPTIKTPTLDKLAAEGVKLENYYVQPICTPSRSQLITGRYQIHTGLQHSIIRPSQPSCLPSHMDTLPERLREAGYSTHMVGKWHLGFYRKACLPTRKGFDSFFGSLTGSVDYYSYGSCDGPGLCGYDLHDDEGVAWGQEGKYSTTLFTQRARKIIESHNPADRPLFLLLSLQAVHTPLQPPKSYIYPYRDMANVARRKFAAMVSTVDEAVRNVTYALRKYGYYRNSVIIYSTDNGAQPFTGGSNWPLRGRKSPGLDGFDVWPTISEGKESPRQEILHNIDPLHKLPSQTMSWDTSEEESLAKTPKGPAPKKLKKKKKKKKVLKQQPKQKSAFKLKTTKKPRTFAHHAAKSKSKPLPKPKRKPLPKSKPTSKAKTKAHSQRQTLPHYRPNPKISSSGFPSVSGTSRPKSQSQSHSKTKSRRTTTLNQNLSQFGPTLPKSKRQLKLHFKAKSRQTSFRYQNVSQPGTQLPKSQPTASVSLQPVWDTSVQAAIRVGDWKLLTGDPGHGDWVPPQVLPTLPGRWWNLERTSLSFYKTSTHKNIWLFNITGDPYERHDLADQRPDVVQQLLARLAYYNQTAVPVYFPPDDPRANPSHHGGAWVPWVDEGEDEEGKYQGVYKKGKNVKKKRKKKKCRLCKLKSFFLKLNTGMMSNRI</sequence>
<comment type="cofactor">
    <cofactor evidence="1">
        <name>Ca(2+)</name>
        <dbReference type="ChEBI" id="CHEBI:29108"/>
    </cofactor>
</comment>
<dbReference type="Gene3D" id="3.30.1120.10">
    <property type="match status" value="1"/>
</dbReference>
<accession>A0AAQ6AQ36</accession>
<dbReference type="SUPFAM" id="SSF53649">
    <property type="entry name" value="Alkaline phosphatase-like"/>
    <property type="match status" value="1"/>
</dbReference>
<evidence type="ECO:0000256" key="5">
    <source>
        <dbReference type="ARBA" id="ARBA00022837"/>
    </source>
</evidence>